<dbReference type="EnsemblPlants" id="OB10G21070.1">
    <property type="protein sequence ID" value="OB10G21070.1"/>
    <property type="gene ID" value="OB10G21070"/>
</dbReference>
<accession>J3N3K9</accession>
<reference evidence="3" key="1">
    <citation type="journal article" date="2013" name="Nat. Commun.">
        <title>Whole-genome sequencing of Oryza brachyantha reveals mechanisms underlying Oryza genome evolution.</title>
        <authorList>
            <person name="Chen J."/>
            <person name="Huang Q."/>
            <person name="Gao D."/>
            <person name="Wang J."/>
            <person name="Lang Y."/>
            <person name="Liu T."/>
            <person name="Li B."/>
            <person name="Bai Z."/>
            <person name="Luis Goicoechea J."/>
            <person name="Liang C."/>
            <person name="Chen C."/>
            <person name="Zhang W."/>
            <person name="Sun S."/>
            <person name="Liao Y."/>
            <person name="Zhang X."/>
            <person name="Yang L."/>
            <person name="Song C."/>
            <person name="Wang M."/>
            <person name="Shi J."/>
            <person name="Liu G."/>
            <person name="Liu J."/>
            <person name="Zhou H."/>
            <person name="Zhou W."/>
            <person name="Yu Q."/>
            <person name="An N."/>
            <person name="Chen Y."/>
            <person name="Cai Q."/>
            <person name="Wang B."/>
            <person name="Liu B."/>
            <person name="Min J."/>
            <person name="Huang Y."/>
            <person name="Wu H."/>
            <person name="Li Z."/>
            <person name="Zhang Y."/>
            <person name="Yin Y."/>
            <person name="Song W."/>
            <person name="Jiang J."/>
            <person name="Jackson S.A."/>
            <person name="Wing R.A."/>
            <person name="Wang J."/>
            <person name="Chen M."/>
        </authorList>
    </citation>
    <scope>NUCLEOTIDE SEQUENCE [LARGE SCALE GENOMIC DNA]</scope>
    <source>
        <strain evidence="3">cv. IRGC 101232</strain>
    </source>
</reference>
<feature type="compositionally biased region" description="Basic residues" evidence="1">
    <location>
        <begin position="145"/>
        <end position="155"/>
    </location>
</feature>
<dbReference type="OMA" id="MHARRCT"/>
<name>J3N3K9_ORYBR</name>
<dbReference type="AlphaFoldDB" id="J3N3K9"/>
<feature type="region of interest" description="Disordered" evidence="1">
    <location>
        <begin position="183"/>
        <end position="206"/>
    </location>
</feature>
<evidence type="ECO:0008006" key="5">
    <source>
        <dbReference type="Google" id="ProtNLM"/>
    </source>
</evidence>
<evidence type="ECO:0000256" key="2">
    <source>
        <dbReference type="SAM" id="Phobius"/>
    </source>
</evidence>
<sequence length="206" mass="21480">MKLYLLTAAGAGAAAVVVAIVAATAAADAYASSSSSSSAGVFSSPCFLWAAANVIVLWLVSSYRGHPAAAAGDGVAEGGGGGDGVDMGLYTLSLGRRDDVLFAVPDVVADLVDAVAAAPVVVTTTAAVAAAKKKKKQPREERAAKRGTNHPRVRKASAGGVGANDELMRRAESLIRRHHEQLRLQRQESEQRQALELQRRRPLIRV</sequence>
<feature type="compositionally biased region" description="Basic and acidic residues" evidence="1">
    <location>
        <begin position="183"/>
        <end position="199"/>
    </location>
</feature>
<dbReference type="Proteomes" id="UP000006038">
    <property type="component" value="Chromosome 10"/>
</dbReference>
<proteinExistence type="predicted"/>
<evidence type="ECO:0000313" key="4">
    <source>
        <dbReference type="Proteomes" id="UP000006038"/>
    </source>
</evidence>
<dbReference type="Gramene" id="OB10G21070.1">
    <property type="protein sequence ID" value="OB10G21070.1"/>
    <property type="gene ID" value="OB10G21070"/>
</dbReference>
<reference evidence="3" key="2">
    <citation type="submission" date="2013-04" db="UniProtKB">
        <authorList>
            <consortium name="EnsemblPlants"/>
        </authorList>
    </citation>
    <scope>IDENTIFICATION</scope>
</reference>
<keyword evidence="2" id="KW-1133">Transmembrane helix</keyword>
<protein>
    <recommendedName>
        <fullName evidence="5">DUF4408 domain-containing protein</fullName>
    </recommendedName>
</protein>
<evidence type="ECO:0000256" key="1">
    <source>
        <dbReference type="SAM" id="MobiDB-lite"/>
    </source>
</evidence>
<feature type="region of interest" description="Disordered" evidence="1">
    <location>
        <begin position="130"/>
        <end position="163"/>
    </location>
</feature>
<keyword evidence="2" id="KW-0472">Membrane</keyword>
<keyword evidence="2" id="KW-0812">Transmembrane</keyword>
<feature type="transmembrane region" description="Helical" evidence="2">
    <location>
        <begin position="41"/>
        <end position="60"/>
    </location>
</feature>
<keyword evidence="4" id="KW-1185">Reference proteome</keyword>
<organism evidence="3">
    <name type="scientific">Oryza brachyantha</name>
    <name type="common">malo sina</name>
    <dbReference type="NCBI Taxonomy" id="4533"/>
    <lineage>
        <taxon>Eukaryota</taxon>
        <taxon>Viridiplantae</taxon>
        <taxon>Streptophyta</taxon>
        <taxon>Embryophyta</taxon>
        <taxon>Tracheophyta</taxon>
        <taxon>Spermatophyta</taxon>
        <taxon>Magnoliopsida</taxon>
        <taxon>Liliopsida</taxon>
        <taxon>Poales</taxon>
        <taxon>Poaceae</taxon>
        <taxon>BOP clade</taxon>
        <taxon>Oryzoideae</taxon>
        <taxon>Oryzeae</taxon>
        <taxon>Oryzinae</taxon>
        <taxon>Oryza</taxon>
    </lineage>
</organism>
<evidence type="ECO:0000313" key="3">
    <source>
        <dbReference type="EnsemblPlants" id="OB10G21070.1"/>
    </source>
</evidence>
<dbReference type="HOGENOM" id="CLU_1333735_0_0_1"/>